<evidence type="ECO:0000313" key="3">
    <source>
        <dbReference type="Proteomes" id="UP000789901"/>
    </source>
</evidence>
<organism evidence="2 3">
    <name type="scientific">Gigaspora margarita</name>
    <dbReference type="NCBI Taxonomy" id="4874"/>
    <lineage>
        <taxon>Eukaryota</taxon>
        <taxon>Fungi</taxon>
        <taxon>Fungi incertae sedis</taxon>
        <taxon>Mucoromycota</taxon>
        <taxon>Glomeromycotina</taxon>
        <taxon>Glomeromycetes</taxon>
        <taxon>Diversisporales</taxon>
        <taxon>Gigasporaceae</taxon>
        <taxon>Gigaspora</taxon>
    </lineage>
</organism>
<reference evidence="2 3" key="1">
    <citation type="submission" date="2021-06" db="EMBL/GenBank/DDBJ databases">
        <authorList>
            <person name="Kallberg Y."/>
            <person name="Tangrot J."/>
            <person name="Rosling A."/>
        </authorList>
    </citation>
    <scope>NUCLEOTIDE SEQUENCE [LARGE SCALE GENOMIC DNA]</scope>
    <source>
        <strain evidence="2 3">120-4 pot B 10/14</strain>
    </source>
</reference>
<name>A0ABN7VD75_GIGMA</name>
<sequence length="118" mass="14211">MLSLPLECYWMIFEYEADYNTLYRCLQLNREWCRTVVPIIWRRPSFSRTKIIPTLLLGLNEEEKSLITKFDELIPENKKLFFEYSSIIKVLSRDLTKGVKIGLKMKENLIFFLPLYLH</sequence>
<dbReference type="Pfam" id="PF12937">
    <property type="entry name" value="F-box-like"/>
    <property type="match status" value="1"/>
</dbReference>
<dbReference type="EMBL" id="CAJVQB010012922">
    <property type="protein sequence ID" value="CAG8758801.1"/>
    <property type="molecule type" value="Genomic_DNA"/>
</dbReference>
<gene>
    <name evidence="2" type="ORF">GMARGA_LOCUS17231</name>
</gene>
<dbReference type="Proteomes" id="UP000789901">
    <property type="component" value="Unassembled WGS sequence"/>
</dbReference>
<accession>A0ABN7VD75</accession>
<dbReference type="InterPro" id="IPR036047">
    <property type="entry name" value="F-box-like_dom_sf"/>
</dbReference>
<keyword evidence="3" id="KW-1185">Reference proteome</keyword>
<evidence type="ECO:0000313" key="2">
    <source>
        <dbReference type="EMBL" id="CAG8758801.1"/>
    </source>
</evidence>
<proteinExistence type="predicted"/>
<feature type="domain" description="F-box" evidence="1">
    <location>
        <begin position="2"/>
        <end position="46"/>
    </location>
</feature>
<evidence type="ECO:0000259" key="1">
    <source>
        <dbReference type="Pfam" id="PF12937"/>
    </source>
</evidence>
<protein>
    <submittedName>
        <fullName evidence="2">14899_t:CDS:1</fullName>
    </submittedName>
</protein>
<dbReference type="InterPro" id="IPR001810">
    <property type="entry name" value="F-box_dom"/>
</dbReference>
<dbReference type="SUPFAM" id="SSF81383">
    <property type="entry name" value="F-box domain"/>
    <property type="match status" value="1"/>
</dbReference>
<comment type="caution">
    <text evidence="2">The sequence shown here is derived from an EMBL/GenBank/DDBJ whole genome shotgun (WGS) entry which is preliminary data.</text>
</comment>